<dbReference type="PANTHER" id="PTHR46387:SF2">
    <property type="entry name" value="RIBONUCLEASE HI"/>
    <property type="match status" value="1"/>
</dbReference>
<dbReference type="InterPro" id="IPR002156">
    <property type="entry name" value="RNaseH_domain"/>
</dbReference>
<accession>A0A2M7BAT0</accession>
<dbReference type="SUPFAM" id="SSF53098">
    <property type="entry name" value="Ribonuclease H-like"/>
    <property type="match status" value="1"/>
</dbReference>
<evidence type="ECO:0000259" key="1">
    <source>
        <dbReference type="PROSITE" id="PS50879"/>
    </source>
</evidence>
<dbReference type="GO" id="GO:0003676">
    <property type="term" value="F:nucleic acid binding"/>
    <property type="evidence" value="ECO:0007669"/>
    <property type="project" value="InterPro"/>
</dbReference>
<evidence type="ECO:0000313" key="2">
    <source>
        <dbReference type="EMBL" id="PIV00215.1"/>
    </source>
</evidence>
<dbReference type="InterPro" id="IPR036397">
    <property type="entry name" value="RNaseH_sf"/>
</dbReference>
<dbReference type="Pfam" id="PF13456">
    <property type="entry name" value="RVT_3"/>
    <property type="match status" value="1"/>
</dbReference>
<feature type="domain" description="RNase H type-1" evidence="1">
    <location>
        <begin position="1"/>
        <end position="136"/>
    </location>
</feature>
<comment type="caution">
    <text evidence="2">The sequence shown here is derived from an EMBL/GenBank/DDBJ whole genome shotgun (WGS) entry which is preliminary data.</text>
</comment>
<dbReference type="PANTHER" id="PTHR46387">
    <property type="entry name" value="POLYNUCLEOTIDYL TRANSFERASE, RIBONUCLEASE H-LIKE SUPERFAMILY PROTEIN"/>
    <property type="match status" value="1"/>
</dbReference>
<dbReference type="CDD" id="cd09279">
    <property type="entry name" value="RNase_HI_like"/>
    <property type="match status" value="1"/>
</dbReference>
<name>A0A2M7BAT0_9BACT</name>
<dbReference type="GO" id="GO:0004523">
    <property type="term" value="F:RNA-DNA hybrid ribonuclease activity"/>
    <property type="evidence" value="ECO:0007669"/>
    <property type="project" value="InterPro"/>
</dbReference>
<gene>
    <name evidence="2" type="ORF">COS54_03475</name>
</gene>
<dbReference type="Gene3D" id="3.30.420.10">
    <property type="entry name" value="Ribonuclease H-like superfamily/Ribonuclease H"/>
    <property type="match status" value="1"/>
</dbReference>
<dbReference type="EMBL" id="PEVC01000060">
    <property type="protein sequence ID" value="PIV00215.1"/>
    <property type="molecule type" value="Genomic_DNA"/>
</dbReference>
<sequence>MKKVFLIHTDGGARGNPGPAAIGVYITDDVGGEVVKFGKRIGERTNNQAEYLAVIEALKWIKEKAKEGRPDLNFFLDSLLVVNQLKGLFKIKNAILRDFFVQVKKMEKEIGGKISFQAINRNKNKTADFLVNQALDFSLNTSKK</sequence>
<proteinExistence type="predicted"/>
<dbReference type="PROSITE" id="PS50879">
    <property type="entry name" value="RNASE_H_1"/>
    <property type="match status" value="1"/>
</dbReference>
<organism evidence="2 3">
    <name type="scientific">Candidatus Shapirobacteria bacterium CG03_land_8_20_14_0_80_39_12</name>
    <dbReference type="NCBI Taxonomy" id="1974879"/>
    <lineage>
        <taxon>Bacteria</taxon>
        <taxon>Candidatus Shapironibacteriota</taxon>
    </lineage>
</organism>
<dbReference type="Proteomes" id="UP000229631">
    <property type="component" value="Unassembled WGS sequence"/>
</dbReference>
<protein>
    <submittedName>
        <fullName evidence="2">Ribonuclease H</fullName>
    </submittedName>
</protein>
<evidence type="ECO:0000313" key="3">
    <source>
        <dbReference type="Proteomes" id="UP000229631"/>
    </source>
</evidence>
<dbReference type="AlphaFoldDB" id="A0A2M7BAT0"/>
<reference evidence="3" key="1">
    <citation type="submission" date="2017-09" db="EMBL/GenBank/DDBJ databases">
        <title>Depth-based differentiation of microbial function through sediment-hosted aquifers and enrichment of novel symbionts in the deep terrestrial subsurface.</title>
        <authorList>
            <person name="Probst A.J."/>
            <person name="Ladd B."/>
            <person name="Jarett J.K."/>
            <person name="Geller-Mcgrath D.E."/>
            <person name="Sieber C.M.K."/>
            <person name="Emerson J.B."/>
            <person name="Anantharaman K."/>
            <person name="Thomas B.C."/>
            <person name="Malmstrom R."/>
            <person name="Stieglmeier M."/>
            <person name="Klingl A."/>
            <person name="Woyke T."/>
            <person name="Ryan C.M."/>
            <person name="Banfield J.F."/>
        </authorList>
    </citation>
    <scope>NUCLEOTIDE SEQUENCE [LARGE SCALE GENOMIC DNA]</scope>
</reference>
<dbReference type="InterPro" id="IPR012337">
    <property type="entry name" value="RNaseH-like_sf"/>
</dbReference>